<sequence>MLDLITRMGWSPKIVRVAQRFEASPEGTKLYQPMCVAATCNDVAKAMTAEAEAGNFPMLIGGDHCLAMGSVIASARRHPNLCVVWFDAHADVNTEDTSPTGNMHGMPLAGLLGLEAMKNAPGFSDGQFKCLKPQDVGYVGLRDVDEGEYEYIRQLGINTAYHMPDLKNMGITTQLKAVLDKINPNRDRPIHLSFDVDGMDPIDAPSTGTPVPGGVRFHEAVQMVKELRETGLLVSMDIVEVNPALGDAQDVDVTVRNARWILAHALGINPKSEDAMAAARTVPADPVVV</sequence>
<dbReference type="InterPro" id="IPR014033">
    <property type="entry name" value="Arginase"/>
</dbReference>
<dbReference type="PANTHER" id="PTHR43782">
    <property type="entry name" value="ARGINASE"/>
    <property type="match status" value="1"/>
</dbReference>
<dbReference type="GO" id="GO:0005829">
    <property type="term" value="C:cytosol"/>
    <property type="evidence" value="ECO:0007669"/>
    <property type="project" value="TreeGrafter"/>
</dbReference>
<comment type="pathway">
    <text evidence="2">Nitrogen metabolism; urea cycle; L-ornithine and urea from L-arginine: step 1/1.</text>
</comment>
<dbReference type="InterPro" id="IPR006035">
    <property type="entry name" value="Ureohydrolase"/>
</dbReference>
<evidence type="ECO:0000256" key="4">
    <source>
        <dbReference type="ARBA" id="ARBA00018123"/>
    </source>
</evidence>
<keyword evidence="8" id="KW-0464">Manganese</keyword>
<evidence type="ECO:0000256" key="3">
    <source>
        <dbReference type="ARBA" id="ARBA00012168"/>
    </source>
</evidence>
<dbReference type="Gene3D" id="3.40.800.10">
    <property type="entry name" value="Ureohydrolase domain"/>
    <property type="match status" value="1"/>
</dbReference>
<evidence type="ECO:0000256" key="6">
    <source>
        <dbReference type="ARBA" id="ARBA00022723"/>
    </source>
</evidence>
<evidence type="ECO:0000256" key="11">
    <source>
        <dbReference type="RuleBase" id="RU003684"/>
    </source>
</evidence>
<dbReference type="PANTHER" id="PTHR43782:SF3">
    <property type="entry name" value="ARGINASE"/>
    <property type="match status" value="1"/>
</dbReference>
<evidence type="ECO:0000256" key="10">
    <source>
        <dbReference type="PROSITE-ProRule" id="PRU00742"/>
    </source>
</evidence>
<evidence type="ECO:0000256" key="9">
    <source>
        <dbReference type="ARBA" id="ARBA00047391"/>
    </source>
</evidence>
<dbReference type="EC" id="3.5.3.1" evidence="3"/>
<evidence type="ECO:0000256" key="8">
    <source>
        <dbReference type="ARBA" id="ARBA00023211"/>
    </source>
</evidence>
<comment type="catalytic activity">
    <reaction evidence="9">
        <text>L-arginine + H2O = urea + L-ornithine</text>
        <dbReference type="Rhea" id="RHEA:20569"/>
        <dbReference type="ChEBI" id="CHEBI:15377"/>
        <dbReference type="ChEBI" id="CHEBI:16199"/>
        <dbReference type="ChEBI" id="CHEBI:32682"/>
        <dbReference type="ChEBI" id="CHEBI:46911"/>
        <dbReference type="EC" id="3.5.3.1"/>
    </reaction>
</comment>
<gene>
    <name evidence="12" type="ORF">NDES1114_LOCUS25259</name>
</gene>
<dbReference type="GO" id="GO:0005634">
    <property type="term" value="C:nucleus"/>
    <property type="evidence" value="ECO:0007669"/>
    <property type="project" value="TreeGrafter"/>
</dbReference>
<dbReference type="InterPro" id="IPR023696">
    <property type="entry name" value="Ureohydrolase_dom_sf"/>
</dbReference>
<reference evidence="12" key="1">
    <citation type="submission" date="2021-01" db="EMBL/GenBank/DDBJ databases">
        <authorList>
            <person name="Corre E."/>
            <person name="Pelletier E."/>
            <person name="Niang G."/>
            <person name="Scheremetjew M."/>
            <person name="Finn R."/>
            <person name="Kale V."/>
            <person name="Holt S."/>
            <person name="Cochrane G."/>
            <person name="Meng A."/>
            <person name="Brown T."/>
            <person name="Cohen L."/>
        </authorList>
    </citation>
    <scope>NUCLEOTIDE SEQUENCE</scope>
    <source>
        <strain evidence="12">CCAP 1951/1</strain>
    </source>
</reference>
<evidence type="ECO:0000256" key="1">
    <source>
        <dbReference type="ARBA" id="ARBA00001936"/>
    </source>
</evidence>
<dbReference type="GO" id="GO:0000050">
    <property type="term" value="P:urea cycle"/>
    <property type="evidence" value="ECO:0007669"/>
    <property type="project" value="UniProtKB-UniPathway"/>
</dbReference>
<keyword evidence="5" id="KW-0056">Arginine metabolism</keyword>
<dbReference type="EMBL" id="HBGF01037791">
    <property type="protein sequence ID" value="CAD9136362.1"/>
    <property type="molecule type" value="Transcribed_RNA"/>
</dbReference>
<dbReference type="InterPro" id="IPR020855">
    <property type="entry name" value="Ureohydrolase_Mn_BS"/>
</dbReference>
<dbReference type="GO" id="GO:0030145">
    <property type="term" value="F:manganese ion binding"/>
    <property type="evidence" value="ECO:0007669"/>
    <property type="project" value="TreeGrafter"/>
</dbReference>
<dbReference type="FunFam" id="3.40.800.10:FF:000012">
    <property type="entry name" value="Arginase"/>
    <property type="match status" value="1"/>
</dbReference>
<accession>A0A7S1MN90</accession>
<name>A0A7S1MN90_NEODS</name>
<comment type="cofactor">
    <cofactor evidence="1">
        <name>Mn(2+)</name>
        <dbReference type="ChEBI" id="CHEBI:29035"/>
    </cofactor>
</comment>
<dbReference type="CDD" id="cd09989">
    <property type="entry name" value="Arginase"/>
    <property type="match status" value="1"/>
</dbReference>
<dbReference type="GO" id="GO:0006525">
    <property type="term" value="P:arginine metabolic process"/>
    <property type="evidence" value="ECO:0007669"/>
    <property type="project" value="UniProtKB-KW"/>
</dbReference>
<protein>
    <recommendedName>
        <fullName evidence="4">Arginase</fullName>
        <ecNumber evidence="3">3.5.3.1</ecNumber>
    </recommendedName>
</protein>
<dbReference type="GO" id="GO:0004053">
    <property type="term" value="F:arginase activity"/>
    <property type="evidence" value="ECO:0007669"/>
    <property type="project" value="UniProtKB-EC"/>
</dbReference>
<dbReference type="PROSITE" id="PS51409">
    <property type="entry name" value="ARGINASE_2"/>
    <property type="match status" value="1"/>
</dbReference>
<dbReference type="Pfam" id="PF00491">
    <property type="entry name" value="Arginase"/>
    <property type="match status" value="1"/>
</dbReference>
<organism evidence="12">
    <name type="scientific">Neobodo designis</name>
    <name type="common">Flagellated protozoan</name>
    <name type="synonym">Bodo designis</name>
    <dbReference type="NCBI Taxonomy" id="312471"/>
    <lineage>
        <taxon>Eukaryota</taxon>
        <taxon>Discoba</taxon>
        <taxon>Euglenozoa</taxon>
        <taxon>Kinetoplastea</taxon>
        <taxon>Metakinetoplastina</taxon>
        <taxon>Neobodonida</taxon>
        <taxon>Neobodo</taxon>
    </lineage>
</organism>
<evidence type="ECO:0000256" key="5">
    <source>
        <dbReference type="ARBA" id="ARBA00022503"/>
    </source>
</evidence>
<keyword evidence="7 11" id="KW-0378">Hydrolase</keyword>
<keyword evidence="6" id="KW-0479">Metal-binding</keyword>
<dbReference type="PROSITE" id="PS01053">
    <property type="entry name" value="ARGINASE_1"/>
    <property type="match status" value="1"/>
</dbReference>
<evidence type="ECO:0000313" key="12">
    <source>
        <dbReference type="EMBL" id="CAD9136362.1"/>
    </source>
</evidence>
<evidence type="ECO:0000256" key="2">
    <source>
        <dbReference type="ARBA" id="ARBA00005098"/>
    </source>
</evidence>
<proteinExistence type="inferred from homology"/>
<dbReference type="UniPathway" id="UPA00158">
    <property type="reaction ID" value="UER00270"/>
</dbReference>
<dbReference type="PRINTS" id="PR00116">
    <property type="entry name" value="ARGINASE"/>
</dbReference>
<dbReference type="AlphaFoldDB" id="A0A7S1MN90"/>
<evidence type="ECO:0000256" key="7">
    <source>
        <dbReference type="ARBA" id="ARBA00022801"/>
    </source>
</evidence>
<comment type="similarity">
    <text evidence="10 11">Belongs to the arginase family.</text>
</comment>
<dbReference type="SUPFAM" id="SSF52768">
    <property type="entry name" value="Arginase/deacetylase"/>
    <property type="match status" value="1"/>
</dbReference>